<keyword evidence="6" id="KW-0378">Hydrolase</keyword>
<dbReference type="SUPFAM" id="SSF50630">
    <property type="entry name" value="Acid proteases"/>
    <property type="match status" value="1"/>
</dbReference>
<reference evidence="9 10" key="1">
    <citation type="submission" date="2015-04" db="EMBL/GenBank/DDBJ databases">
        <title>Lasius niger genome sequencing.</title>
        <authorList>
            <person name="Konorov E.A."/>
            <person name="Nikitin M.A."/>
            <person name="Kirill M.V."/>
            <person name="Chang P."/>
        </authorList>
    </citation>
    <scope>NUCLEOTIDE SEQUENCE [LARGE SCALE GENOMIC DNA]</scope>
    <source>
        <tissue evidence="9">Whole</tissue>
    </source>
</reference>
<dbReference type="InterPro" id="IPR043128">
    <property type="entry name" value="Rev_trsase/Diguanyl_cyclase"/>
</dbReference>
<sequence length="480" mass="54811">ITISSSATLAVVEECPLFKLAELADKIMDQSRLLKLNILEVDLSLDIKKKDIDQRQEIKLMKMIRKFASTIENLVQKLLNVQYLAICPNQFRKGKLAAPLNCEANDNGPHNNRLIVFDKSSGLNFLIDTGADVSLIPKELVSKAQVSSFKLYAANGTKINTYGSKTLILNFGLRRVFKWKFCVANLQKPILGADFLSHYIILVDIKNKRLLNSVTGLSFKGKLSKVNHLTVCTTFPDSPFHKILAEFPELTRFTPISATKIHQVEHRIVTKGPIASTPRRLSPEKLKFARNEFNFMVEQDICRPSSSTWAAPLHMVPKNKLLETLRRLPSFKCSHYSRSEEIPFLGYLVSKQGIKPTSEKVKAIIDYKKPKSIHELRRFIGIINFYRRCLKNAASHQTVLTNYLKETVKHFRYMLERRQILIRTDHKPLIYAFQQKLDKASPRQICYLDFIAQFSTNIEHISGKDNVAHSLSKIEAVSMP</sequence>
<dbReference type="GO" id="GO:0004519">
    <property type="term" value="F:endonuclease activity"/>
    <property type="evidence" value="ECO:0007669"/>
    <property type="project" value="UniProtKB-KW"/>
</dbReference>
<dbReference type="PANTHER" id="PTHR37984">
    <property type="entry name" value="PROTEIN CBG26694"/>
    <property type="match status" value="1"/>
</dbReference>
<evidence type="ECO:0000313" key="10">
    <source>
        <dbReference type="Proteomes" id="UP000036403"/>
    </source>
</evidence>
<protein>
    <recommendedName>
        <fullName evidence="1">RNA-directed DNA polymerase</fullName>
        <ecNumber evidence="1">2.7.7.49</ecNumber>
    </recommendedName>
</protein>
<organism evidence="9 10">
    <name type="scientific">Lasius niger</name>
    <name type="common">Black garden ant</name>
    <dbReference type="NCBI Taxonomy" id="67767"/>
    <lineage>
        <taxon>Eukaryota</taxon>
        <taxon>Metazoa</taxon>
        <taxon>Ecdysozoa</taxon>
        <taxon>Arthropoda</taxon>
        <taxon>Hexapoda</taxon>
        <taxon>Insecta</taxon>
        <taxon>Pterygota</taxon>
        <taxon>Neoptera</taxon>
        <taxon>Endopterygota</taxon>
        <taxon>Hymenoptera</taxon>
        <taxon>Apocrita</taxon>
        <taxon>Aculeata</taxon>
        <taxon>Formicoidea</taxon>
        <taxon>Formicidae</taxon>
        <taxon>Formicinae</taxon>
        <taxon>Lasius</taxon>
        <taxon>Lasius</taxon>
    </lineage>
</organism>
<evidence type="ECO:0000256" key="7">
    <source>
        <dbReference type="ARBA" id="ARBA00022918"/>
    </source>
</evidence>
<dbReference type="InterPro" id="IPR050951">
    <property type="entry name" value="Retrovirus_Pol_polyprotein"/>
</dbReference>
<feature type="non-terminal residue" evidence="9">
    <location>
        <position position="1"/>
    </location>
</feature>
<dbReference type="Gene3D" id="3.30.70.270">
    <property type="match status" value="1"/>
</dbReference>
<keyword evidence="2" id="KW-0808">Transferase</keyword>
<feature type="domain" description="Peptidase A2" evidence="8">
    <location>
        <begin position="123"/>
        <end position="195"/>
    </location>
</feature>
<gene>
    <name evidence="9" type="ORF">RF55_14991</name>
</gene>
<dbReference type="GO" id="GO:0004190">
    <property type="term" value="F:aspartic-type endopeptidase activity"/>
    <property type="evidence" value="ECO:0007669"/>
    <property type="project" value="InterPro"/>
</dbReference>
<comment type="caution">
    <text evidence="9">The sequence shown here is derived from an EMBL/GenBank/DDBJ whole genome shotgun (WGS) entry which is preliminary data.</text>
</comment>
<dbReference type="InterPro" id="IPR021109">
    <property type="entry name" value="Peptidase_aspartic_dom_sf"/>
</dbReference>
<accession>A0A0J7K7A5</accession>
<dbReference type="GO" id="GO:0003964">
    <property type="term" value="F:RNA-directed DNA polymerase activity"/>
    <property type="evidence" value="ECO:0007669"/>
    <property type="project" value="UniProtKB-KW"/>
</dbReference>
<dbReference type="STRING" id="67767.A0A0J7K7A5"/>
<keyword evidence="10" id="KW-1185">Reference proteome</keyword>
<dbReference type="PROSITE" id="PS50175">
    <property type="entry name" value="ASP_PROT_RETROV"/>
    <property type="match status" value="1"/>
</dbReference>
<dbReference type="PANTHER" id="PTHR37984:SF5">
    <property type="entry name" value="PROTEIN NYNRIN-LIKE"/>
    <property type="match status" value="1"/>
</dbReference>
<evidence type="ECO:0000313" key="9">
    <source>
        <dbReference type="EMBL" id="KMQ86124.1"/>
    </source>
</evidence>
<keyword evidence="3" id="KW-0548">Nucleotidyltransferase</keyword>
<dbReference type="GO" id="GO:0006508">
    <property type="term" value="P:proteolysis"/>
    <property type="evidence" value="ECO:0007669"/>
    <property type="project" value="InterPro"/>
</dbReference>
<dbReference type="Gene3D" id="3.10.10.10">
    <property type="entry name" value="HIV Type 1 Reverse Transcriptase, subunit A, domain 1"/>
    <property type="match status" value="1"/>
</dbReference>
<dbReference type="FunFam" id="2.40.70.10:FF:000130">
    <property type="entry name" value="Retrovirus-related Pol polyprotein from transposon opus-like Protein"/>
    <property type="match status" value="1"/>
</dbReference>
<keyword evidence="5" id="KW-0255">Endonuclease</keyword>
<dbReference type="SUPFAM" id="SSF56672">
    <property type="entry name" value="DNA/RNA polymerases"/>
    <property type="match status" value="1"/>
</dbReference>
<name>A0A0J7K7A5_LASNI</name>
<dbReference type="EMBL" id="LBMM01012597">
    <property type="protein sequence ID" value="KMQ86124.1"/>
    <property type="molecule type" value="Genomic_DNA"/>
</dbReference>
<evidence type="ECO:0000256" key="3">
    <source>
        <dbReference type="ARBA" id="ARBA00022695"/>
    </source>
</evidence>
<evidence type="ECO:0000256" key="6">
    <source>
        <dbReference type="ARBA" id="ARBA00022801"/>
    </source>
</evidence>
<evidence type="ECO:0000256" key="4">
    <source>
        <dbReference type="ARBA" id="ARBA00022722"/>
    </source>
</evidence>
<dbReference type="Pfam" id="PF17917">
    <property type="entry name" value="RT_RNaseH"/>
    <property type="match status" value="1"/>
</dbReference>
<dbReference type="InterPro" id="IPR043502">
    <property type="entry name" value="DNA/RNA_pol_sf"/>
</dbReference>
<dbReference type="Gene3D" id="2.40.70.10">
    <property type="entry name" value="Acid Proteases"/>
    <property type="match status" value="1"/>
</dbReference>
<dbReference type="InterPro" id="IPR001969">
    <property type="entry name" value="Aspartic_peptidase_AS"/>
</dbReference>
<evidence type="ECO:0000256" key="5">
    <source>
        <dbReference type="ARBA" id="ARBA00022759"/>
    </source>
</evidence>
<dbReference type="EC" id="2.7.7.49" evidence="1"/>
<evidence type="ECO:0000256" key="2">
    <source>
        <dbReference type="ARBA" id="ARBA00022679"/>
    </source>
</evidence>
<evidence type="ECO:0000256" key="1">
    <source>
        <dbReference type="ARBA" id="ARBA00012493"/>
    </source>
</evidence>
<dbReference type="InterPro" id="IPR041373">
    <property type="entry name" value="RT_RNaseH"/>
</dbReference>
<proteinExistence type="predicted"/>
<dbReference type="InterPro" id="IPR001995">
    <property type="entry name" value="Peptidase_A2_cat"/>
</dbReference>
<dbReference type="PROSITE" id="PS00141">
    <property type="entry name" value="ASP_PROTEASE"/>
    <property type="match status" value="1"/>
</dbReference>
<keyword evidence="4" id="KW-0540">Nuclease</keyword>
<dbReference type="Proteomes" id="UP000036403">
    <property type="component" value="Unassembled WGS sequence"/>
</dbReference>
<evidence type="ECO:0000259" key="8">
    <source>
        <dbReference type="PROSITE" id="PS50175"/>
    </source>
</evidence>
<keyword evidence="7" id="KW-0695">RNA-directed DNA polymerase</keyword>
<dbReference type="AlphaFoldDB" id="A0A0J7K7A5"/>
<dbReference type="OrthoDB" id="7614790at2759"/>
<dbReference type="PaxDb" id="67767-A0A0J7K7A5"/>